<dbReference type="PROSITE" id="PS51002">
    <property type="entry name" value="CYTB_NTER"/>
    <property type="match status" value="1"/>
</dbReference>
<keyword evidence="13" id="KW-0830">Ubiquinone</keyword>
<dbReference type="EMBL" id="KP759270">
    <property type="protein sequence ID" value="AJW59806.1"/>
    <property type="molecule type" value="Genomic_DNA"/>
</dbReference>
<dbReference type="EMBL" id="KP759230">
    <property type="protein sequence ID" value="AJW59784.1"/>
    <property type="molecule type" value="Genomic_DNA"/>
</dbReference>
<feature type="binding site" description="axial binding residue" evidence="18">
    <location>
        <position position="84"/>
    </location>
    <ligand>
        <name>heme b</name>
        <dbReference type="ChEBI" id="CHEBI:60344"/>
        <label>b562</label>
    </ligand>
    <ligandPart>
        <name>Fe</name>
        <dbReference type="ChEBI" id="CHEBI:18248"/>
    </ligandPart>
</feature>
<evidence type="ECO:0000256" key="5">
    <source>
        <dbReference type="ARBA" id="ARBA00022617"/>
    </source>
</evidence>
<comment type="cofactor">
    <cofactor evidence="19">
        <name>heme b</name>
        <dbReference type="ChEBI" id="CHEBI:60344"/>
    </cofactor>
    <text evidence="19">Binds 2 heme groups non-covalently.</text>
</comment>
<dbReference type="PANTHER" id="PTHR19271:SF16">
    <property type="entry name" value="CYTOCHROME B"/>
    <property type="match status" value="1"/>
</dbReference>
<feature type="binding site" description="axial binding residue" evidence="18">
    <location>
        <position position="183"/>
    </location>
    <ligand>
        <name>heme b</name>
        <dbReference type="ChEBI" id="CHEBI:60344"/>
        <label>b562</label>
    </ligand>
    <ligandPart>
        <name>Fe</name>
        <dbReference type="ChEBI" id="CHEBI:18248"/>
    </ligandPart>
</feature>
<feature type="transmembrane region" description="Helical" evidence="19">
    <location>
        <begin position="88"/>
        <end position="108"/>
    </location>
</feature>
<dbReference type="EMBL" id="KP759213">
    <property type="protein sequence ID" value="AJW59774.1"/>
    <property type="molecule type" value="Genomic_DNA"/>
</dbReference>
<dbReference type="InterPro" id="IPR027387">
    <property type="entry name" value="Cytb/b6-like_sf"/>
</dbReference>
<keyword evidence="10 19" id="KW-0249">Electron transport</keyword>
<dbReference type="Pfam" id="PF00032">
    <property type="entry name" value="Cytochrom_B_C"/>
    <property type="match status" value="1"/>
</dbReference>
<keyword evidence="6 19" id="KW-0679">Respiratory chain</keyword>
<feature type="binding site" description="axial binding residue" evidence="18">
    <location>
        <position position="197"/>
    </location>
    <ligand>
        <name>heme b</name>
        <dbReference type="ChEBI" id="CHEBI:60344"/>
        <label>b566</label>
    </ligand>
    <ligandPart>
        <name>Fe</name>
        <dbReference type="ChEBI" id="CHEBI:18248"/>
    </ligandPart>
</feature>
<evidence type="ECO:0000256" key="4">
    <source>
        <dbReference type="ARBA" id="ARBA00022448"/>
    </source>
</evidence>
<feature type="transmembrane region" description="Helical" evidence="19">
    <location>
        <begin position="31"/>
        <end position="53"/>
    </location>
</feature>
<dbReference type="PROSITE" id="PS51003">
    <property type="entry name" value="CYTB_CTER"/>
    <property type="match status" value="1"/>
</dbReference>
<dbReference type="AlphaFoldDB" id="A0A0D5BE76"/>
<keyword evidence="5 18" id="KW-0349">Heme</keyword>
<feature type="transmembrane region" description="Helical" evidence="19">
    <location>
        <begin position="141"/>
        <end position="159"/>
    </location>
</feature>
<dbReference type="InterPro" id="IPR016174">
    <property type="entry name" value="Di-haem_cyt_TM"/>
</dbReference>
<reference evidence="22" key="1">
    <citation type="journal article" date="2015" name="Mol. Ecol.">
        <title>Disentangling the complex evolutionary history of the Western Palearctic blue tits (Cyanistes spp.) - phylogenomic analyses suggest radiation by multiple colonization events and subsequent isolation.</title>
        <authorList>
            <person name="Stervander M."/>
            <person name="Illera J.C."/>
            <person name="Kvist L."/>
            <person name="Barbosa P."/>
            <person name="Keehnen N.P."/>
            <person name="Pruisscher P."/>
            <person name="Bensch S."/>
            <person name="Hansson B."/>
        </authorList>
    </citation>
    <scope>NUCLEOTIDE SEQUENCE</scope>
</reference>
<evidence type="ECO:0000256" key="6">
    <source>
        <dbReference type="ARBA" id="ARBA00022660"/>
    </source>
</evidence>
<feature type="domain" description="Cytochrome b/b6 N-terminal region profile" evidence="20">
    <location>
        <begin position="1"/>
        <end position="210"/>
    </location>
</feature>
<feature type="transmembrane region" description="Helical" evidence="19">
    <location>
        <begin position="230"/>
        <end position="251"/>
    </location>
</feature>
<dbReference type="PIRSF" id="PIRSF038885">
    <property type="entry name" value="COB"/>
    <property type="match status" value="1"/>
</dbReference>
<dbReference type="InterPro" id="IPR048260">
    <property type="entry name" value="Cytochrome_b_C_euk/bac"/>
</dbReference>
<dbReference type="InterPro" id="IPR036150">
    <property type="entry name" value="Cyt_b/b6_C_sf"/>
</dbReference>
<comment type="cofactor">
    <cofactor evidence="18">
        <name>heme</name>
        <dbReference type="ChEBI" id="CHEBI:30413"/>
    </cofactor>
    <text evidence="18">Binds 2 heme groups non-covalently.</text>
</comment>
<feature type="transmembrane region" description="Helical" evidence="19">
    <location>
        <begin position="179"/>
        <end position="201"/>
    </location>
</feature>
<evidence type="ECO:0000256" key="8">
    <source>
        <dbReference type="ARBA" id="ARBA00022723"/>
    </source>
</evidence>
<keyword evidence="9" id="KW-0999">Mitochondrion inner membrane</keyword>
<comment type="function">
    <text evidence="1 19">Component of the ubiquinol-cytochrome c reductase complex (complex III or cytochrome b-c1 complex) that is part of the mitochondrial respiratory chain. The b-c1 complex mediates electron transfer from ubiquinol to cytochrome c. Contributes to the generation of a proton gradient across the mitochondrial membrane that is then used for ATP synthesis.</text>
</comment>
<evidence type="ECO:0000256" key="14">
    <source>
        <dbReference type="ARBA" id="ARBA00023128"/>
    </source>
</evidence>
<evidence type="ECO:0000259" key="20">
    <source>
        <dbReference type="PROSITE" id="PS51002"/>
    </source>
</evidence>
<evidence type="ECO:0000256" key="16">
    <source>
        <dbReference type="ARBA" id="ARBA00061233"/>
    </source>
</evidence>
<keyword evidence="12 18" id="KW-0408">Iron</keyword>
<keyword evidence="11 19" id="KW-1133">Transmembrane helix</keyword>
<evidence type="ECO:0000256" key="10">
    <source>
        <dbReference type="ARBA" id="ARBA00022982"/>
    </source>
</evidence>
<dbReference type="InterPro" id="IPR005797">
    <property type="entry name" value="Cyt_b/b6_N"/>
</dbReference>
<evidence type="ECO:0000256" key="12">
    <source>
        <dbReference type="ARBA" id="ARBA00023004"/>
    </source>
</evidence>
<dbReference type="InterPro" id="IPR030689">
    <property type="entry name" value="Cytochrome_b"/>
</dbReference>
<dbReference type="EMBL" id="KP759191">
    <property type="protein sequence ID" value="AJW59760.1"/>
    <property type="molecule type" value="Genomic_DNA"/>
</dbReference>
<feature type="transmembrane region" description="Helical" evidence="19">
    <location>
        <begin position="320"/>
        <end position="341"/>
    </location>
</feature>
<dbReference type="InterPro" id="IPR005798">
    <property type="entry name" value="Cyt_b/b6_C"/>
</dbReference>
<evidence type="ECO:0000256" key="13">
    <source>
        <dbReference type="ARBA" id="ARBA00023075"/>
    </source>
</evidence>
<dbReference type="GO" id="GO:0005743">
    <property type="term" value="C:mitochondrial inner membrane"/>
    <property type="evidence" value="ECO:0007669"/>
    <property type="project" value="UniProtKB-SubCell"/>
</dbReference>
<keyword evidence="14 19" id="KW-0496">Mitochondrion</keyword>
<dbReference type="EMBL" id="KP759223">
    <property type="protein sequence ID" value="AJW59780.1"/>
    <property type="molecule type" value="Genomic_DNA"/>
</dbReference>
<keyword evidence="4 19" id="KW-0813">Transport</keyword>
<dbReference type="SUPFAM" id="SSF81648">
    <property type="entry name" value="a domain/subunit of cytochrome bc1 complex (Ubiquinol-cytochrome c reductase)"/>
    <property type="match status" value="1"/>
</dbReference>
<gene>
    <name evidence="22" type="primary">cytb</name>
</gene>
<protein>
    <recommendedName>
        <fullName evidence="3 19">Cytochrome b</fullName>
    </recommendedName>
</protein>
<evidence type="ECO:0000256" key="2">
    <source>
        <dbReference type="ARBA" id="ARBA00004448"/>
    </source>
</evidence>
<comment type="subcellular location">
    <subcellularLocation>
        <location evidence="2">Mitochondrion inner membrane</location>
        <topology evidence="2">Multi-pass membrane protein</topology>
    </subcellularLocation>
</comment>
<dbReference type="Pfam" id="PF00033">
    <property type="entry name" value="Cytochrome_B"/>
    <property type="match status" value="1"/>
</dbReference>
<feature type="binding site" description="axial binding residue" evidence="18">
    <location>
        <position position="98"/>
    </location>
    <ligand>
        <name>heme b</name>
        <dbReference type="ChEBI" id="CHEBI:60344"/>
        <label>b566</label>
    </ligand>
    <ligandPart>
        <name>Fe</name>
        <dbReference type="ChEBI" id="CHEBI:18248"/>
    </ligandPart>
</feature>
<dbReference type="GO" id="GO:0016491">
    <property type="term" value="F:oxidoreductase activity"/>
    <property type="evidence" value="ECO:0007669"/>
    <property type="project" value="UniProtKB-UniRule"/>
</dbReference>
<dbReference type="InterPro" id="IPR048259">
    <property type="entry name" value="Cytochrome_b_N_euk/bac"/>
</dbReference>
<keyword evidence="15 19" id="KW-0472">Membrane</keyword>
<comment type="similarity">
    <text evidence="16 19">Belongs to the cytochrome b family.</text>
</comment>
<dbReference type="CDD" id="cd00290">
    <property type="entry name" value="cytochrome_b_C"/>
    <property type="match status" value="1"/>
</dbReference>
<feature type="transmembrane region" description="Helical" evidence="19">
    <location>
        <begin position="114"/>
        <end position="134"/>
    </location>
</feature>
<dbReference type="FunFam" id="1.20.810.10:FF:000002">
    <property type="entry name" value="Cytochrome b"/>
    <property type="match status" value="1"/>
</dbReference>
<organism evidence="22">
    <name type="scientific">Cyanistes caeruleus ogliastrae</name>
    <dbReference type="NCBI Taxonomy" id="381524"/>
    <lineage>
        <taxon>Eukaryota</taxon>
        <taxon>Metazoa</taxon>
        <taxon>Chordata</taxon>
        <taxon>Craniata</taxon>
        <taxon>Vertebrata</taxon>
        <taxon>Euteleostomi</taxon>
        <taxon>Archelosauria</taxon>
        <taxon>Archosauria</taxon>
        <taxon>Dinosauria</taxon>
        <taxon>Saurischia</taxon>
        <taxon>Theropoda</taxon>
        <taxon>Coelurosauria</taxon>
        <taxon>Aves</taxon>
        <taxon>Neognathae</taxon>
        <taxon>Neoaves</taxon>
        <taxon>Telluraves</taxon>
        <taxon>Australaves</taxon>
        <taxon>Passeriformes</taxon>
        <taxon>Paridae</taxon>
        <taxon>Cyanistes</taxon>
    </lineage>
</organism>
<evidence type="ECO:0000313" key="22">
    <source>
        <dbReference type="EMBL" id="AJW59780.1"/>
    </source>
</evidence>
<evidence type="ECO:0000256" key="7">
    <source>
        <dbReference type="ARBA" id="ARBA00022692"/>
    </source>
</evidence>
<evidence type="ECO:0000259" key="21">
    <source>
        <dbReference type="PROSITE" id="PS51003"/>
    </source>
</evidence>
<dbReference type="Gene3D" id="1.20.810.10">
    <property type="entry name" value="Cytochrome Bc1 Complex, Chain C"/>
    <property type="match status" value="1"/>
</dbReference>
<feature type="transmembrane region" description="Helical" evidence="19">
    <location>
        <begin position="289"/>
        <end position="308"/>
    </location>
</feature>
<evidence type="ECO:0000256" key="1">
    <source>
        <dbReference type="ARBA" id="ARBA00002566"/>
    </source>
</evidence>
<dbReference type="SUPFAM" id="SSF81342">
    <property type="entry name" value="Transmembrane di-heme cytochromes"/>
    <property type="match status" value="1"/>
</dbReference>
<feature type="binding site" evidence="17">
    <location>
        <position position="202"/>
    </location>
    <ligand>
        <name>a ubiquinone</name>
        <dbReference type="ChEBI" id="CHEBI:16389"/>
    </ligand>
</feature>
<dbReference type="PANTHER" id="PTHR19271">
    <property type="entry name" value="CYTOCHROME B"/>
    <property type="match status" value="1"/>
</dbReference>
<accession>A0A0D5BE76</accession>
<feature type="transmembrane region" description="Helical" evidence="19">
    <location>
        <begin position="347"/>
        <end position="373"/>
    </location>
</feature>
<proteinExistence type="inferred from homology"/>
<evidence type="ECO:0000256" key="3">
    <source>
        <dbReference type="ARBA" id="ARBA00013531"/>
    </source>
</evidence>
<keyword evidence="8 18" id="KW-0479">Metal-binding</keyword>
<geneLocation type="mitochondrion" evidence="22"/>
<dbReference type="GO" id="GO:0008121">
    <property type="term" value="F:quinol-cytochrome-c reductase activity"/>
    <property type="evidence" value="ECO:0007669"/>
    <property type="project" value="InterPro"/>
</dbReference>
<keyword evidence="7 19" id="KW-0812">Transmembrane</keyword>
<evidence type="ECO:0000256" key="17">
    <source>
        <dbReference type="PIRSR" id="PIRSR038885-1"/>
    </source>
</evidence>
<evidence type="ECO:0000256" key="19">
    <source>
        <dbReference type="RuleBase" id="RU362117"/>
    </source>
</evidence>
<evidence type="ECO:0000256" key="11">
    <source>
        <dbReference type="ARBA" id="ARBA00022989"/>
    </source>
</evidence>
<evidence type="ECO:0000256" key="15">
    <source>
        <dbReference type="ARBA" id="ARBA00023136"/>
    </source>
</evidence>
<dbReference type="GO" id="GO:0006122">
    <property type="term" value="P:mitochondrial electron transport, ubiquinol to cytochrome c"/>
    <property type="evidence" value="ECO:0007669"/>
    <property type="project" value="TreeGrafter"/>
</dbReference>
<sequence length="380" mass="42335">MAPNLRKNHPLLKIINDSLIDLPTPSNISAWWNFGSLLGICLVTQIVTGLLLAMHYTADTSLAFTSVAHTCRNVQFGWLIRNLHANGASFFFICIYFHIGRGIYYGSYLNKETWNIGVILLLALMATAFVGYVLPWGQMSFWGATVITNLFSAIPYIGQTLVEWAWGGFSVDNPTLTRFFALHFLLPFVIAGLTLVHLTFLHETGSNNPLGIPSDCDKIPFHPYYSTKDILGFALMLIILVSLALFSPNLLGDPENFTPANPLSTPPHIKPEWYFLFAYAILRSIPNKLGGVLALAASVLVLFLMPLLHTSKQRSMTFRPLSQVLFWTLVANLLILTWVGSQPVEHPFIIIGQLASLSYFTIILVLFPLAAILENKILKL</sequence>
<dbReference type="GO" id="GO:0045275">
    <property type="term" value="C:respiratory chain complex III"/>
    <property type="evidence" value="ECO:0007669"/>
    <property type="project" value="InterPro"/>
</dbReference>
<name>A0A0D5BE76_CYACU</name>
<evidence type="ECO:0000256" key="9">
    <source>
        <dbReference type="ARBA" id="ARBA00022792"/>
    </source>
</evidence>
<evidence type="ECO:0000256" key="18">
    <source>
        <dbReference type="PIRSR" id="PIRSR038885-2"/>
    </source>
</evidence>
<dbReference type="GO" id="GO:0046872">
    <property type="term" value="F:metal ion binding"/>
    <property type="evidence" value="ECO:0007669"/>
    <property type="project" value="UniProtKB-UniRule"/>
</dbReference>
<dbReference type="CDD" id="cd00284">
    <property type="entry name" value="Cytochrome_b_N"/>
    <property type="match status" value="1"/>
</dbReference>
<feature type="domain" description="Cytochrome b/b6 C-terminal region profile" evidence="21">
    <location>
        <begin position="211"/>
        <end position="380"/>
    </location>
</feature>